<dbReference type="Pfam" id="PF01168">
    <property type="entry name" value="Ala_racemase_N"/>
    <property type="match status" value="1"/>
</dbReference>
<dbReference type="PRINTS" id="PR00992">
    <property type="entry name" value="ALARACEMASE"/>
</dbReference>
<dbReference type="Proteomes" id="UP000483362">
    <property type="component" value="Unassembled WGS sequence"/>
</dbReference>
<evidence type="ECO:0000256" key="4">
    <source>
        <dbReference type="ARBA" id="ARBA00023235"/>
    </source>
</evidence>
<comment type="similarity">
    <text evidence="5">Belongs to the alanine racemase family.</text>
</comment>
<comment type="cofactor">
    <cofactor evidence="2 5 6">
        <name>pyridoxal 5'-phosphate</name>
        <dbReference type="ChEBI" id="CHEBI:597326"/>
    </cofactor>
</comment>
<evidence type="ECO:0000313" key="9">
    <source>
        <dbReference type="EMBL" id="MSS16248.1"/>
    </source>
</evidence>
<dbReference type="SUPFAM" id="SSF51419">
    <property type="entry name" value="PLP-binding barrel"/>
    <property type="match status" value="1"/>
</dbReference>
<evidence type="ECO:0000256" key="5">
    <source>
        <dbReference type="HAMAP-Rule" id="MF_01201"/>
    </source>
</evidence>
<dbReference type="SUPFAM" id="SSF50621">
    <property type="entry name" value="Alanine racemase C-terminal domain-like"/>
    <property type="match status" value="1"/>
</dbReference>
<keyword evidence="10" id="KW-1185">Reference proteome</keyword>
<dbReference type="GO" id="GO:0016881">
    <property type="term" value="F:acid-amino acid ligase activity"/>
    <property type="evidence" value="ECO:0007669"/>
    <property type="project" value="InterPro"/>
</dbReference>
<organism evidence="9 10">
    <name type="scientific">Sodaliphilus pleomorphus</name>
    <dbReference type="NCBI Taxonomy" id="2606626"/>
    <lineage>
        <taxon>Bacteria</taxon>
        <taxon>Pseudomonadati</taxon>
        <taxon>Bacteroidota</taxon>
        <taxon>Bacteroidia</taxon>
        <taxon>Bacteroidales</taxon>
        <taxon>Muribaculaceae</taxon>
        <taxon>Sodaliphilus</taxon>
    </lineage>
</organism>
<feature type="binding site" evidence="5 7">
    <location>
        <position position="772"/>
    </location>
    <ligand>
        <name>substrate</name>
    </ligand>
</feature>
<dbReference type="InterPro" id="IPR011079">
    <property type="entry name" value="Ala_racemase_C"/>
</dbReference>
<comment type="function">
    <text evidence="5">Catalyzes the interconversion of L-alanine and D-alanine. May also act on other amino acids.</text>
</comment>
<feature type="active site" description="Proton acceptor; specific for D-alanine" evidence="5">
    <location>
        <position position="496"/>
    </location>
</feature>
<comment type="caution">
    <text evidence="9">The sequence shown here is derived from an EMBL/GenBank/DDBJ whole genome shotgun (WGS) entry which is preliminary data.</text>
</comment>
<dbReference type="UniPathway" id="UPA00042">
    <property type="reaction ID" value="UER00497"/>
</dbReference>
<dbReference type="InterPro" id="IPR035911">
    <property type="entry name" value="MurE/MurF_N"/>
</dbReference>
<evidence type="ECO:0000256" key="3">
    <source>
        <dbReference type="ARBA" id="ARBA00022898"/>
    </source>
</evidence>
<evidence type="ECO:0000256" key="2">
    <source>
        <dbReference type="ARBA" id="ARBA00001933"/>
    </source>
</evidence>
<dbReference type="RefSeq" id="WP_154327965.1">
    <property type="nucleotide sequence ID" value="NZ_CP045696.1"/>
</dbReference>
<dbReference type="Gene3D" id="3.40.1390.10">
    <property type="entry name" value="MurE/MurF, N-terminal domain"/>
    <property type="match status" value="1"/>
</dbReference>
<dbReference type="PANTHER" id="PTHR30511">
    <property type="entry name" value="ALANINE RACEMASE"/>
    <property type="match status" value="1"/>
</dbReference>
<dbReference type="NCBIfam" id="NF008897">
    <property type="entry name" value="PRK11930.1"/>
    <property type="match status" value="1"/>
</dbReference>
<dbReference type="SUPFAM" id="SSF63418">
    <property type="entry name" value="MurE/MurF N-terminal domain"/>
    <property type="match status" value="1"/>
</dbReference>
<keyword evidence="3 5" id="KW-0663">Pyridoxal phosphate</keyword>
<dbReference type="EMBL" id="VULT01000001">
    <property type="protein sequence ID" value="MSS16248.1"/>
    <property type="molecule type" value="Genomic_DNA"/>
</dbReference>
<dbReference type="InterPro" id="IPR029066">
    <property type="entry name" value="PLP-binding_barrel"/>
</dbReference>
<feature type="domain" description="Alanine racemase C-terminal" evidence="8">
    <location>
        <begin position="702"/>
        <end position="826"/>
    </location>
</feature>
<dbReference type="Pfam" id="PF00842">
    <property type="entry name" value="Ala_racemase_C"/>
    <property type="match status" value="1"/>
</dbReference>
<evidence type="ECO:0000256" key="7">
    <source>
        <dbReference type="PIRSR" id="PIRSR600821-52"/>
    </source>
</evidence>
<dbReference type="Gene3D" id="2.40.37.10">
    <property type="entry name" value="Lyase, Ornithine Decarboxylase, Chain A, domain 1"/>
    <property type="match status" value="1"/>
</dbReference>
<dbReference type="GO" id="GO:0008784">
    <property type="term" value="F:alanine racemase activity"/>
    <property type="evidence" value="ECO:0007669"/>
    <property type="project" value="UniProtKB-UniRule"/>
</dbReference>
<dbReference type="Gene3D" id="3.40.1190.10">
    <property type="entry name" value="Mur-like, catalytic domain"/>
    <property type="match status" value="1"/>
</dbReference>
<dbReference type="GO" id="GO:0030632">
    <property type="term" value="P:D-alanine biosynthetic process"/>
    <property type="evidence" value="ECO:0007669"/>
    <property type="project" value="UniProtKB-UniRule"/>
</dbReference>
<dbReference type="InterPro" id="IPR000821">
    <property type="entry name" value="Ala_racemase"/>
</dbReference>
<dbReference type="FunFam" id="3.20.20.10:FF:000002">
    <property type="entry name" value="Alanine racemase"/>
    <property type="match status" value="1"/>
</dbReference>
<dbReference type="EC" id="5.1.1.1" evidence="5"/>
<dbReference type="InterPro" id="IPR009006">
    <property type="entry name" value="Ala_racemase/Decarboxylase_C"/>
</dbReference>
<dbReference type="Gene3D" id="3.20.20.10">
    <property type="entry name" value="Alanine racemase"/>
    <property type="match status" value="1"/>
</dbReference>
<evidence type="ECO:0000259" key="8">
    <source>
        <dbReference type="SMART" id="SM01005"/>
    </source>
</evidence>
<proteinExistence type="inferred from homology"/>
<feature type="modified residue" description="N6-(pyridoxal phosphate)lysine" evidence="5 6">
    <location>
        <position position="496"/>
    </location>
</feature>
<dbReference type="InterPro" id="IPR036615">
    <property type="entry name" value="Mur_ligase_C_dom_sf"/>
</dbReference>
<dbReference type="SUPFAM" id="SSF53623">
    <property type="entry name" value="MurD-like peptide ligases, catalytic domain"/>
    <property type="match status" value="1"/>
</dbReference>
<evidence type="ECO:0000313" key="10">
    <source>
        <dbReference type="Proteomes" id="UP000483362"/>
    </source>
</evidence>
<protein>
    <recommendedName>
        <fullName evidence="5">Alanine racemase</fullName>
        <ecNumber evidence="5">5.1.1.1</ecNumber>
    </recommendedName>
</protein>
<comment type="pathway">
    <text evidence="5">Amino-acid biosynthesis; D-alanine biosynthesis; D-alanine from L-alanine: step 1/1.</text>
</comment>
<feature type="binding site" evidence="5 7">
    <location>
        <position position="594"/>
    </location>
    <ligand>
        <name>substrate</name>
    </ligand>
</feature>
<keyword evidence="4 5" id="KW-0413">Isomerase</keyword>
<sequence>MKYSITEIADILHIKEDRLNDQEAVVSQLLTDSRSLNYPKETLFFALKTKNNDGHNYIAQLYKQGVRNFVVDHVDEVTRGMRDANFLVVDNPLEALQQVAMSHRRKFNIPVIGITGSRGKTTVKEWLNQLLKDDYKIVRSPRSYNSQIGVPLSLWDIDDNTQLAIIEAGISTTGEMGNLQAMIRPTIGIITNIGSEHNDGFASMQEKASEKCKILTSCECIVYCADDPLVTSTIKPLLDVDVAQEIAWSRTDATRQLYVKSVAKTDKQSTLTYVYGGKQCQLTAPFTSDRDLENVVTCLAVMLHLGIDPAVIAQRMKRLTPVGTRINVMEGVNNCTIIADGYTSDYNSLTPALDFMFRRSSKQHDNAVILSDLKPDVYSDEELYIRVSELLWAKNIKHFYGIGADMCRYGKYFKGMECQFFKSTQEFVDKMSQGDFENETVLVKGAPEFDFDQIIDLLEAKQHQTVEEIDLNALAHNFKFFRSLIKPTTKAVAMVKADGYGTGSYEMAKTLQDCGCDYLAVAAQDEGVDLRNAGITMPIIVLNPSVVNYKSLFQYHLEPEVYSIIEARELIKEGAKYGAKNFPVHIKLDTGMHRLGFIKEQLPELIELLHSQDVIKPASMFSHLCVADEPAQDAYTHMQLDYFEQCTQVLQAAFNHHITRHILNTTGIVRFPEYQYDMVRIGIGLYGIKTCYDGSEDALKPVASLHSIIISLKDWPAGTTIGYGRHGVLTRPSRIATVTIGYADGYDRHFGNGHAQIWVNGTLCPTVGNVCMDAVMVDVTEAQCQVGDRVEIFGEHIPIERLSEARDTIPYEILTSISPRVKRVYYRE</sequence>
<dbReference type="AlphaFoldDB" id="A0A6L5XAJ1"/>
<evidence type="ECO:0000256" key="6">
    <source>
        <dbReference type="PIRSR" id="PIRSR600821-50"/>
    </source>
</evidence>
<dbReference type="GO" id="GO:0005829">
    <property type="term" value="C:cytosol"/>
    <property type="evidence" value="ECO:0007669"/>
    <property type="project" value="TreeGrafter"/>
</dbReference>
<dbReference type="Gene3D" id="3.90.190.20">
    <property type="entry name" value="Mur ligase, C-terminal domain"/>
    <property type="match status" value="1"/>
</dbReference>
<dbReference type="InterPro" id="IPR013221">
    <property type="entry name" value="Mur_ligase_cen"/>
</dbReference>
<dbReference type="PANTHER" id="PTHR30511:SF0">
    <property type="entry name" value="ALANINE RACEMASE, CATABOLIC-RELATED"/>
    <property type="match status" value="1"/>
</dbReference>
<dbReference type="InterPro" id="IPR001608">
    <property type="entry name" value="Ala_racemase_N"/>
</dbReference>
<dbReference type="HAMAP" id="MF_01201">
    <property type="entry name" value="Ala_racemase"/>
    <property type="match status" value="1"/>
</dbReference>
<dbReference type="CDD" id="cd00430">
    <property type="entry name" value="PLPDE_III_AR"/>
    <property type="match status" value="1"/>
</dbReference>
<dbReference type="SMART" id="SM01005">
    <property type="entry name" value="Ala_racemase_C"/>
    <property type="match status" value="1"/>
</dbReference>
<dbReference type="SUPFAM" id="SSF53244">
    <property type="entry name" value="MurD-like peptide ligases, peptide-binding domain"/>
    <property type="match status" value="1"/>
</dbReference>
<name>A0A6L5XAJ1_9BACT</name>
<dbReference type="InterPro" id="IPR036565">
    <property type="entry name" value="Mur-like_cat_sf"/>
</dbReference>
<comment type="catalytic activity">
    <reaction evidence="1 5">
        <text>L-alanine = D-alanine</text>
        <dbReference type="Rhea" id="RHEA:20249"/>
        <dbReference type="ChEBI" id="CHEBI:57416"/>
        <dbReference type="ChEBI" id="CHEBI:57972"/>
        <dbReference type="EC" id="5.1.1.1"/>
    </reaction>
</comment>
<feature type="active site" description="Proton acceptor; specific for L-alanine" evidence="5">
    <location>
        <position position="723"/>
    </location>
</feature>
<keyword evidence="9" id="KW-0436">Ligase</keyword>
<evidence type="ECO:0000256" key="1">
    <source>
        <dbReference type="ARBA" id="ARBA00000316"/>
    </source>
</evidence>
<reference evidence="9 10" key="1">
    <citation type="submission" date="2019-08" db="EMBL/GenBank/DDBJ databases">
        <title>In-depth cultivation of the pig gut microbiome towards novel bacterial diversity and tailored functional studies.</title>
        <authorList>
            <person name="Wylensek D."/>
            <person name="Hitch T.C.A."/>
            <person name="Clavel T."/>
        </authorList>
    </citation>
    <scope>NUCLEOTIDE SEQUENCE [LARGE SCALE GENOMIC DNA]</scope>
    <source>
        <strain evidence="9 10">Oil-RF-744-WCA-WT-10</strain>
    </source>
</reference>
<dbReference type="Pfam" id="PF08245">
    <property type="entry name" value="Mur_ligase_M"/>
    <property type="match status" value="1"/>
</dbReference>
<gene>
    <name evidence="9" type="ORF">FYJ29_00440</name>
</gene>
<dbReference type="NCBIfam" id="TIGR00492">
    <property type="entry name" value="alr"/>
    <property type="match status" value="1"/>
</dbReference>
<dbReference type="GO" id="GO:0005524">
    <property type="term" value="F:ATP binding"/>
    <property type="evidence" value="ECO:0007669"/>
    <property type="project" value="InterPro"/>
</dbReference>
<accession>A0A6L5XAJ1</accession>
<dbReference type="GO" id="GO:0030170">
    <property type="term" value="F:pyridoxal phosphate binding"/>
    <property type="evidence" value="ECO:0007669"/>
    <property type="project" value="UniProtKB-UniRule"/>
</dbReference>